<evidence type="ECO:0000313" key="2">
    <source>
        <dbReference type="Proteomes" id="UP000237000"/>
    </source>
</evidence>
<keyword evidence="2" id="KW-1185">Reference proteome</keyword>
<proteinExistence type="predicted"/>
<name>A0A2P5E6T0_TREOI</name>
<sequence>MVAEEHPRVLRTGKKETPVKLQIKSRREKFGPGEMREAPAWVSEIPRLGVKRCTIRVRGLRTNIATYTKAVGPTFVEVDTTRTLLSFLGLGSAPKGLGSSRLFWALFLVRISNFYLMDYTISAQ</sequence>
<gene>
    <name evidence="1" type="ORF">TorRG33x02_229970</name>
</gene>
<evidence type="ECO:0000313" key="1">
    <source>
        <dbReference type="EMBL" id="PON81257.1"/>
    </source>
</evidence>
<dbReference type="Proteomes" id="UP000237000">
    <property type="component" value="Unassembled WGS sequence"/>
</dbReference>
<dbReference type="InParanoid" id="A0A2P5E6T0"/>
<protein>
    <submittedName>
        <fullName evidence="1">Uncharacterized protein</fullName>
    </submittedName>
</protein>
<dbReference type="AlphaFoldDB" id="A0A2P5E6T0"/>
<accession>A0A2P5E6T0</accession>
<dbReference type="OrthoDB" id="10542173at2759"/>
<comment type="caution">
    <text evidence="1">The sequence shown here is derived from an EMBL/GenBank/DDBJ whole genome shotgun (WGS) entry which is preliminary data.</text>
</comment>
<dbReference type="EMBL" id="JXTC01000221">
    <property type="protein sequence ID" value="PON81257.1"/>
    <property type="molecule type" value="Genomic_DNA"/>
</dbReference>
<organism evidence="1 2">
    <name type="scientific">Trema orientale</name>
    <name type="common">Charcoal tree</name>
    <name type="synonym">Celtis orientalis</name>
    <dbReference type="NCBI Taxonomy" id="63057"/>
    <lineage>
        <taxon>Eukaryota</taxon>
        <taxon>Viridiplantae</taxon>
        <taxon>Streptophyta</taxon>
        <taxon>Embryophyta</taxon>
        <taxon>Tracheophyta</taxon>
        <taxon>Spermatophyta</taxon>
        <taxon>Magnoliopsida</taxon>
        <taxon>eudicotyledons</taxon>
        <taxon>Gunneridae</taxon>
        <taxon>Pentapetalae</taxon>
        <taxon>rosids</taxon>
        <taxon>fabids</taxon>
        <taxon>Rosales</taxon>
        <taxon>Cannabaceae</taxon>
        <taxon>Trema</taxon>
    </lineage>
</organism>
<reference evidence="2" key="1">
    <citation type="submission" date="2016-06" db="EMBL/GenBank/DDBJ databases">
        <title>Parallel loss of symbiosis genes in relatives of nitrogen-fixing non-legume Parasponia.</title>
        <authorList>
            <person name="Van Velzen R."/>
            <person name="Holmer R."/>
            <person name="Bu F."/>
            <person name="Rutten L."/>
            <person name="Van Zeijl A."/>
            <person name="Liu W."/>
            <person name="Santuari L."/>
            <person name="Cao Q."/>
            <person name="Sharma T."/>
            <person name="Shen D."/>
            <person name="Roswanjaya Y."/>
            <person name="Wardhani T."/>
            <person name="Kalhor M.S."/>
            <person name="Jansen J."/>
            <person name="Van den Hoogen J."/>
            <person name="Gungor B."/>
            <person name="Hartog M."/>
            <person name="Hontelez J."/>
            <person name="Verver J."/>
            <person name="Yang W.-C."/>
            <person name="Schijlen E."/>
            <person name="Repin R."/>
            <person name="Schilthuizen M."/>
            <person name="Schranz E."/>
            <person name="Heidstra R."/>
            <person name="Miyata K."/>
            <person name="Fedorova E."/>
            <person name="Kohlen W."/>
            <person name="Bisseling T."/>
            <person name="Smit S."/>
            <person name="Geurts R."/>
        </authorList>
    </citation>
    <scope>NUCLEOTIDE SEQUENCE [LARGE SCALE GENOMIC DNA]</scope>
    <source>
        <strain evidence="2">cv. RG33-2</strain>
    </source>
</reference>